<dbReference type="PANTHER" id="PTHR32463:SF0">
    <property type="entry name" value="L-FUCOSE KINASE"/>
    <property type="match status" value="1"/>
</dbReference>
<organism evidence="3">
    <name type="scientific">Darwinula stevensoni</name>
    <dbReference type="NCBI Taxonomy" id="69355"/>
    <lineage>
        <taxon>Eukaryota</taxon>
        <taxon>Metazoa</taxon>
        <taxon>Ecdysozoa</taxon>
        <taxon>Arthropoda</taxon>
        <taxon>Crustacea</taxon>
        <taxon>Oligostraca</taxon>
        <taxon>Ostracoda</taxon>
        <taxon>Podocopa</taxon>
        <taxon>Podocopida</taxon>
        <taxon>Darwinulocopina</taxon>
        <taxon>Darwinuloidea</taxon>
        <taxon>Darwinulidae</taxon>
        <taxon>Darwinula</taxon>
    </lineage>
</organism>
<dbReference type="Proteomes" id="UP000677054">
    <property type="component" value="Unassembled WGS sequence"/>
</dbReference>
<keyword evidence="1" id="KW-0808">Transferase</keyword>
<feature type="non-terminal residue" evidence="3">
    <location>
        <position position="1"/>
    </location>
</feature>
<dbReference type="GO" id="GO:0050201">
    <property type="term" value="F:fucokinase activity"/>
    <property type="evidence" value="ECO:0007669"/>
    <property type="project" value="TreeGrafter"/>
</dbReference>
<proteinExistence type="predicted"/>
<dbReference type="InterPro" id="IPR052203">
    <property type="entry name" value="GHMP_Kinase-Related"/>
</dbReference>
<evidence type="ECO:0000256" key="1">
    <source>
        <dbReference type="ARBA" id="ARBA00022679"/>
    </source>
</evidence>
<keyword evidence="2" id="KW-0418">Kinase</keyword>
<reference evidence="3" key="1">
    <citation type="submission" date="2020-11" db="EMBL/GenBank/DDBJ databases">
        <authorList>
            <person name="Tran Van P."/>
        </authorList>
    </citation>
    <scope>NUCLEOTIDE SEQUENCE</scope>
</reference>
<dbReference type="AlphaFoldDB" id="A0A7R9AGW2"/>
<dbReference type="PANTHER" id="PTHR32463">
    <property type="entry name" value="L-FUCOSE KINASE"/>
    <property type="match status" value="1"/>
</dbReference>
<gene>
    <name evidence="3" type="ORF">DSTB1V02_LOCUS13636</name>
</gene>
<dbReference type="OrthoDB" id="271303at2759"/>
<dbReference type="EMBL" id="CAJPEV010006987">
    <property type="protein sequence ID" value="CAG0904507.1"/>
    <property type="molecule type" value="Genomic_DNA"/>
</dbReference>
<sequence length="107" mass="11542">MAILKKKRLIWGNAEYLIIPDPGTRLGSGGATLNALLIGAEVLSAQAGFTTVNGDIFKSCLVLVVHFGRSFAYLPQGMGFLCLPCHEKHSIFNLPSHLLNIMDVCNA</sequence>
<evidence type="ECO:0000256" key="2">
    <source>
        <dbReference type="ARBA" id="ARBA00022777"/>
    </source>
</evidence>
<evidence type="ECO:0000313" key="4">
    <source>
        <dbReference type="Proteomes" id="UP000677054"/>
    </source>
</evidence>
<keyword evidence="4" id="KW-1185">Reference proteome</keyword>
<dbReference type="GO" id="GO:0042352">
    <property type="term" value="P:GDP-L-fucose salvage"/>
    <property type="evidence" value="ECO:0007669"/>
    <property type="project" value="TreeGrafter"/>
</dbReference>
<protein>
    <submittedName>
        <fullName evidence="3">Uncharacterized protein</fullName>
    </submittedName>
</protein>
<dbReference type="EMBL" id="LR906504">
    <property type="protein sequence ID" value="CAD7253890.1"/>
    <property type="molecule type" value="Genomic_DNA"/>
</dbReference>
<name>A0A7R9AGW2_9CRUS</name>
<evidence type="ECO:0000313" key="3">
    <source>
        <dbReference type="EMBL" id="CAD7253890.1"/>
    </source>
</evidence>
<accession>A0A7R9AGW2</accession>